<dbReference type="Proteomes" id="UP000542342">
    <property type="component" value="Unassembled WGS sequence"/>
</dbReference>
<sequence>MGLFPLVGRDALRELLGAEAEQAALDLWYGVVLACFLVGAATGGVLFGYLGDKFGRVRAMTLSILLYSLCSGLSAAASGPAVLAILRFLGALGMGGEWALGVALVMELWPGASRALLAGLIGAFGNLGYTICGGMAYALHHLTPEQVQQSLLALGLPQEWTHALTAHRYWRLLFLLGAIPALLTLLIRLFVPESDKWEHARQAGKAFHWSERDLLGVLLGTASACGVIALWAAPAGALPSSVRLAGSLVGLLLVVGGYLYPARGYLLRSGLPAVQRRWVLGRMLLGAGLSGVPLLGTWAGLMWMYMWVGKLPGGDVPEAKPLLQIISSVSAAVGCFLAALLCAPLGRRAVYAALCLLSLLTMVGFYRLNDHYGTTFLLTAALMSLVSAAFYGWLPLYLPELFPTAVRATGQGFGFNFGRIIAAAGNLQMANLLAAFDNDYAQACAVVAAVYLVGLLLIALAPETRGRPLPE</sequence>
<dbReference type="InterPro" id="IPR005828">
    <property type="entry name" value="MFS_sugar_transport-like"/>
</dbReference>
<feature type="transmembrane region" description="Helical" evidence="5">
    <location>
        <begin position="350"/>
        <end position="368"/>
    </location>
</feature>
<feature type="transmembrane region" description="Helical" evidence="5">
    <location>
        <begin position="62"/>
        <end position="82"/>
    </location>
</feature>
<dbReference type="Pfam" id="PF07690">
    <property type="entry name" value="MFS_1"/>
    <property type="match status" value="1"/>
</dbReference>
<keyword evidence="4 5" id="KW-0472">Membrane</keyword>
<dbReference type="PROSITE" id="PS50850">
    <property type="entry name" value="MFS"/>
    <property type="match status" value="1"/>
</dbReference>
<dbReference type="EMBL" id="JACEFB010000015">
    <property type="protein sequence ID" value="MBA2227513.1"/>
    <property type="molecule type" value="Genomic_DNA"/>
</dbReference>
<dbReference type="InterPro" id="IPR020846">
    <property type="entry name" value="MFS_dom"/>
</dbReference>
<comment type="subcellular location">
    <subcellularLocation>
        <location evidence="1">Membrane</location>
        <topology evidence="1">Multi-pass membrane protein</topology>
    </subcellularLocation>
</comment>
<dbReference type="InterPro" id="IPR036259">
    <property type="entry name" value="MFS_trans_sf"/>
</dbReference>
<feature type="transmembrane region" description="Helical" evidence="5">
    <location>
        <begin position="283"/>
        <end position="305"/>
    </location>
</feature>
<evidence type="ECO:0000256" key="4">
    <source>
        <dbReference type="ARBA" id="ARBA00023136"/>
    </source>
</evidence>
<dbReference type="PANTHER" id="PTHR23508:SF10">
    <property type="entry name" value="CARBOXYLIC ACID TRANSPORTER PROTEIN HOMOLOG"/>
    <property type="match status" value="1"/>
</dbReference>
<protein>
    <submittedName>
        <fullName evidence="7">MFS transporter</fullName>
    </submittedName>
</protein>
<dbReference type="Gene3D" id="1.20.1250.20">
    <property type="entry name" value="MFS general substrate transporter like domains"/>
    <property type="match status" value="2"/>
</dbReference>
<keyword evidence="8" id="KW-1185">Reference proteome</keyword>
<feature type="transmembrane region" description="Helical" evidence="5">
    <location>
        <begin position="374"/>
        <end position="394"/>
    </location>
</feature>
<dbReference type="PANTHER" id="PTHR23508">
    <property type="entry name" value="CARBOXYLIC ACID TRANSPORTER PROTEIN HOMOLOG"/>
    <property type="match status" value="1"/>
</dbReference>
<feature type="transmembrane region" description="Helical" evidence="5">
    <location>
        <begin position="116"/>
        <end position="139"/>
    </location>
</feature>
<dbReference type="GO" id="GO:0005886">
    <property type="term" value="C:plasma membrane"/>
    <property type="evidence" value="ECO:0007669"/>
    <property type="project" value="TreeGrafter"/>
</dbReference>
<dbReference type="InterPro" id="IPR011701">
    <property type="entry name" value="MFS"/>
</dbReference>
<feature type="transmembrane region" description="Helical" evidence="5">
    <location>
        <begin position="440"/>
        <end position="461"/>
    </location>
</feature>
<dbReference type="Pfam" id="PF00083">
    <property type="entry name" value="Sugar_tr"/>
    <property type="match status" value="1"/>
</dbReference>
<gene>
    <name evidence="7" type="ORF">H0921_15240</name>
</gene>
<feature type="transmembrane region" description="Helical" evidence="5">
    <location>
        <begin position="212"/>
        <end position="232"/>
    </location>
</feature>
<evidence type="ECO:0000256" key="2">
    <source>
        <dbReference type="ARBA" id="ARBA00022692"/>
    </source>
</evidence>
<feature type="transmembrane region" description="Helical" evidence="5">
    <location>
        <begin position="27"/>
        <end position="50"/>
    </location>
</feature>
<feature type="domain" description="Major facilitator superfamily (MFS) profile" evidence="6">
    <location>
        <begin position="1"/>
        <end position="466"/>
    </location>
</feature>
<dbReference type="GO" id="GO:0046943">
    <property type="term" value="F:carboxylic acid transmembrane transporter activity"/>
    <property type="evidence" value="ECO:0007669"/>
    <property type="project" value="TreeGrafter"/>
</dbReference>
<proteinExistence type="predicted"/>
<organism evidence="7 8">
    <name type="scientific">Thermogemmata fonticola</name>
    <dbReference type="NCBI Taxonomy" id="2755323"/>
    <lineage>
        <taxon>Bacteria</taxon>
        <taxon>Pseudomonadati</taxon>
        <taxon>Planctomycetota</taxon>
        <taxon>Planctomycetia</taxon>
        <taxon>Gemmatales</taxon>
        <taxon>Gemmataceae</taxon>
        <taxon>Thermogemmata</taxon>
    </lineage>
</organism>
<comment type="caution">
    <text evidence="7">The sequence shown here is derived from an EMBL/GenBank/DDBJ whole genome shotgun (WGS) entry which is preliminary data.</text>
</comment>
<name>A0A7V9AD05_9BACT</name>
<evidence type="ECO:0000313" key="8">
    <source>
        <dbReference type="Proteomes" id="UP000542342"/>
    </source>
</evidence>
<feature type="transmembrane region" description="Helical" evidence="5">
    <location>
        <begin position="325"/>
        <end position="343"/>
    </location>
</feature>
<keyword evidence="2 5" id="KW-0812">Transmembrane</keyword>
<dbReference type="AlphaFoldDB" id="A0A7V9AD05"/>
<dbReference type="SUPFAM" id="SSF103473">
    <property type="entry name" value="MFS general substrate transporter"/>
    <property type="match status" value="1"/>
</dbReference>
<evidence type="ECO:0000313" key="7">
    <source>
        <dbReference type="EMBL" id="MBA2227513.1"/>
    </source>
</evidence>
<feature type="transmembrane region" description="Helical" evidence="5">
    <location>
        <begin position="169"/>
        <end position="191"/>
    </location>
</feature>
<keyword evidence="3 5" id="KW-1133">Transmembrane helix</keyword>
<feature type="transmembrane region" description="Helical" evidence="5">
    <location>
        <begin position="88"/>
        <end position="109"/>
    </location>
</feature>
<reference evidence="7 8" key="1">
    <citation type="submission" date="2020-07" db="EMBL/GenBank/DDBJ databases">
        <title>Thermogemmata thermophila gen. nov., sp. nov., a novel moderate thermophilic planctomycete from a Kamchatka hot spring.</title>
        <authorList>
            <person name="Elcheninov A.G."/>
            <person name="Podosokorskaya O.A."/>
            <person name="Kovaleva O.L."/>
            <person name="Novikov A."/>
            <person name="Bonch-Osmolovskaya E.A."/>
            <person name="Toshchakov S.V."/>
            <person name="Kublanov I.V."/>
        </authorList>
    </citation>
    <scope>NUCLEOTIDE SEQUENCE [LARGE SCALE GENOMIC DNA]</scope>
    <source>
        <strain evidence="7 8">2918</strain>
    </source>
</reference>
<evidence type="ECO:0000256" key="3">
    <source>
        <dbReference type="ARBA" id="ARBA00022989"/>
    </source>
</evidence>
<evidence type="ECO:0000259" key="6">
    <source>
        <dbReference type="PROSITE" id="PS50850"/>
    </source>
</evidence>
<accession>A0A7V9AD05</accession>
<evidence type="ECO:0000256" key="5">
    <source>
        <dbReference type="SAM" id="Phobius"/>
    </source>
</evidence>
<evidence type="ECO:0000256" key="1">
    <source>
        <dbReference type="ARBA" id="ARBA00004141"/>
    </source>
</evidence>
<feature type="transmembrane region" description="Helical" evidence="5">
    <location>
        <begin position="244"/>
        <end position="262"/>
    </location>
</feature>